<dbReference type="GO" id="GO:0030864">
    <property type="term" value="C:cortical actin cytoskeleton"/>
    <property type="evidence" value="ECO:0007669"/>
    <property type="project" value="TreeGrafter"/>
</dbReference>
<keyword evidence="4" id="KW-0677">Repeat</keyword>
<evidence type="ECO:0000259" key="6">
    <source>
        <dbReference type="Pfam" id="PF08366"/>
    </source>
</evidence>
<dbReference type="AlphaFoldDB" id="A0A0N4VHG7"/>
<dbReference type="OrthoDB" id="19944at2759"/>
<dbReference type="InterPro" id="IPR015943">
    <property type="entry name" value="WD40/YVTN_repeat-like_dom_sf"/>
</dbReference>
<evidence type="ECO:0000256" key="4">
    <source>
        <dbReference type="ARBA" id="ARBA00022737"/>
    </source>
</evidence>
<dbReference type="InterPro" id="IPR013577">
    <property type="entry name" value="LLGL2"/>
</dbReference>
<dbReference type="GO" id="GO:0032878">
    <property type="term" value="P:regulation of establishment or maintenance of cell polarity"/>
    <property type="evidence" value="ECO:0007669"/>
    <property type="project" value="TreeGrafter"/>
</dbReference>
<dbReference type="InterPro" id="IPR000664">
    <property type="entry name" value="Lethal2_giant"/>
</dbReference>
<organism evidence="9">
    <name type="scientific">Enterobius vermicularis</name>
    <name type="common">Human pinworm</name>
    <dbReference type="NCBI Taxonomy" id="51028"/>
    <lineage>
        <taxon>Eukaryota</taxon>
        <taxon>Metazoa</taxon>
        <taxon>Ecdysozoa</taxon>
        <taxon>Nematoda</taxon>
        <taxon>Chromadorea</taxon>
        <taxon>Rhabditida</taxon>
        <taxon>Spirurina</taxon>
        <taxon>Oxyuridomorpha</taxon>
        <taxon>Oxyuroidea</taxon>
        <taxon>Oxyuridae</taxon>
        <taxon>Enterobius</taxon>
    </lineage>
</organism>
<feature type="compositionally biased region" description="Acidic residues" evidence="5">
    <location>
        <begin position="481"/>
        <end position="490"/>
    </location>
</feature>
<reference evidence="7 8" key="2">
    <citation type="submission" date="2018-10" db="EMBL/GenBank/DDBJ databases">
        <authorList>
            <consortium name="Pathogen Informatics"/>
        </authorList>
    </citation>
    <scope>NUCLEOTIDE SEQUENCE [LARGE SCALE GENOMIC DNA]</scope>
</reference>
<evidence type="ECO:0000313" key="8">
    <source>
        <dbReference type="Proteomes" id="UP000274131"/>
    </source>
</evidence>
<dbReference type="GO" id="GO:0045159">
    <property type="term" value="F:myosin II binding"/>
    <property type="evidence" value="ECO:0007669"/>
    <property type="project" value="TreeGrafter"/>
</dbReference>
<dbReference type="GO" id="GO:0008593">
    <property type="term" value="P:regulation of Notch signaling pathway"/>
    <property type="evidence" value="ECO:0007669"/>
    <property type="project" value="TreeGrafter"/>
</dbReference>
<dbReference type="EMBL" id="UXUI01010172">
    <property type="protein sequence ID" value="VDD94862.1"/>
    <property type="molecule type" value="Genomic_DNA"/>
</dbReference>
<feature type="domain" description="Lethal giant larvae homologue 2" evidence="6">
    <location>
        <begin position="251"/>
        <end position="354"/>
    </location>
</feature>
<evidence type="ECO:0000313" key="9">
    <source>
        <dbReference type="WBParaSite" id="EVEC_0001026801-mRNA-1"/>
    </source>
</evidence>
<feature type="region of interest" description="Disordered" evidence="5">
    <location>
        <begin position="469"/>
        <end position="494"/>
    </location>
</feature>
<sequence>MLRFIRSHFYSAGDIKPEEINDFFNFSQTLRHGFPQNVSAFAVDHVLGLLVIGTSDGQIRVFGAENVEWTSYTPKNVAVSHIYFSIGLGCFIVLCSDQSFHRYQVNGDVIERTTATHEERLKRITCCVMQNDGLQDARLLIGTVTGNIYALCVASLELSELVLYEDSISQSLTIAYYDLSEKKVIQHWDVQQPITVRFLLLCSEISFDVLCWIDSRSIAWCVEEDQFICSHKDGSIDVWSLNRSDPVEPPTSSFGPFPCTPVTKVLCGQVASYNCAVKFYSGGMPRASYGDRFTISVQRPERLVVFDFGSPVVDFQLYSSANSSDGNNTPLVTALVVLCEQEFLCIDLTDPNWPVLDLPYLNPIHSSQVMCILHSSEVEEHVWKKIMLTSESQKKHRESVKWPINAGANIKAREICASSNVEKRQLLITGHENGMVKFWSVGSPSMRHLLTVDTAKEFEGYIFRDDNQSNKRRSGGVSDGTESDDSDESSEWPPFRKVGLYDPFCDDPRLAVQKLFFSSTTGHLAVGGRAGHAVLYNLEDDALTEVSVQSVDFEIIEASKISQSTHQRPLPPRKCSLPYAAGYQPFRQDNSRSFIVQLMPSTPVTALNFLESRNLLAIGCEFGFVLCDMATQTALVRKSMTSGAARPVVFFFLEVEGIATTTTLSRFRSMKKSIRQSFRRKKKVPQSTPNHQVEPECSNAADGAYEVRPVERQVAARTENTFNVGDPLPSCIRTLKFFNAYVVTSSSKCDSLWVGTNEGVILLYSIADDATNPEDVCVLLKELHLQHRAPVIDFECATSDGSAFGKVISNNSRVTVYTEEQIKNFSLPTLRPLKFKYKLTSLEGSRLRKAFPLTLRKNSKRSVSEKFVAVVTNQGEIILFTAFGLQRCAKACYTKATDVCGIASSVISKHGELFFLRCGGSEIQRASLTAAPHINLSSPLKDQKFPLVEN</sequence>
<keyword evidence="8" id="KW-1185">Reference proteome</keyword>
<dbReference type="GO" id="GO:0019905">
    <property type="term" value="F:syntaxin binding"/>
    <property type="evidence" value="ECO:0007669"/>
    <property type="project" value="TreeGrafter"/>
</dbReference>
<comment type="similarity">
    <text evidence="1">Belongs to the WD repeat L(2)GL family.</text>
</comment>
<evidence type="ECO:0000256" key="2">
    <source>
        <dbReference type="ARBA" id="ARBA00022483"/>
    </source>
</evidence>
<dbReference type="GO" id="GO:0005096">
    <property type="term" value="F:GTPase activator activity"/>
    <property type="evidence" value="ECO:0007669"/>
    <property type="project" value="TreeGrafter"/>
</dbReference>
<dbReference type="SUPFAM" id="SSF50978">
    <property type="entry name" value="WD40 repeat-like"/>
    <property type="match status" value="1"/>
</dbReference>
<dbReference type="GO" id="GO:0006887">
    <property type="term" value="P:exocytosis"/>
    <property type="evidence" value="ECO:0007669"/>
    <property type="project" value="UniProtKB-KW"/>
</dbReference>
<dbReference type="PANTHER" id="PTHR10241">
    <property type="entry name" value="LETHAL 2 GIANT LARVAE PROTEIN"/>
    <property type="match status" value="1"/>
</dbReference>
<dbReference type="GO" id="GO:0051294">
    <property type="term" value="P:establishment of spindle orientation"/>
    <property type="evidence" value="ECO:0007669"/>
    <property type="project" value="TreeGrafter"/>
</dbReference>
<dbReference type="WBParaSite" id="EVEC_0001026801-mRNA-1">
    <property type="protein sequence ID" value="EVEC_0001026801-mRNA-1"/>
    <property type="gene ID" value="EVEC_0001026801"/>
</dbReference>
<dbReference type="GO" id="GO:0030866">
    <property type="term" value="P:cortical actin cytoskeleton organization"/>
    <property type="evidence" value="ECO:0007669"/>
    <property type="project" value="TreeGrafter"/>
</dbReference>
<reference evidence="9" key="1">
    <citation type="submission" date="2017-02" db="UniProtKB">
        <authorList>
            <consortium name="WormBaseParasite"/>
        </authorList>
    </citation>
    <scope>IDENTIFICATION</scope>
</reference>
<dbReference type="GO" id="GO:0006893">
    <property type="term" value="P:Golgi to plasma membrane transport"/>
    <property type="evidence" value="ECO:0007669"/>
    <property type="project" value="TreeGrafter"/>
</dbReference>
<name>A0A0N4VHG7_ENTVE</name>
<keyword evidence="2" id="KW-0268">Exocytosis</keyword>
<keyword evidence="3" id="KW-0853">WD repeat</keyword>
<accession>A0A0N4VHG7</accession>
<protein>
    <submittedName>
        <fullName evidence="9">LLGL domain-containing protein</fullName>
    </submittedName>
</protein>
<dbReference type="Proteomes" id="UP000274131">
    <property type="component" value="Unassembled WGS sequence"/>
</dbReference>
<gene>
    <name evidence="7" type="ORF">EVEC_LOCUS9613</name>
</gene>
<evidence type="ECO:0000256" key="5">
    <source>
        <dbReference type="SAM" id="MobiDB-lite"/>
    </source>
</evidence>
<dbReference type="Gene3D" id="2.130.10.10">
    <property type="entry name" value="YVTN repeat-like/Quinoprotein amine dehydrogenase"/>
    <property type="match status" value="2"/>
</dbReference>
<evidence type="ECO:0000313" key="7">
    <source>
        <dbReference type="EMBL" id="VDD94862.1"/>
    </source>
</evidence>
<dbReference type="InterPro" id="IPR036322">
    <property type="entry name" value="WD40_repeat_dom_sf"/>
</dbReference>
<dbReference type="PRINTS" id="PR00962">
    <property type="entry name" value="LETHAL2GIANT"/>
</dbReference>
<evidence type="ECO:0000256" key="3">
    <source>
        <dbReference type="ARBA" id="ARBA00022574"/>
    </source>
</evidence>
<dbReference type="Pfam" id="PF08366">
    <property type="entry name" value="LLGL"/>
    <property type="match status" value="1"/>
</dbReference>
<proteinExistence type="inferred from homology"/>
<evidence type="ECO:0000256" key="1">
    <source>
        <dbReference type="ARBA" id="ARBA00008070"/>
    </source>
</evidence>
<dbReference type="STRING" id="51028.A0A0N4VHG7"/>
<dbReference type="PANTHER" id="PTHR10241:SF29">
    <property type="entry name" value="LETHAL(2) GIANT LARVAE PROTEIN"/>
    <property type="match status" value="1"/>
</dbReference>
<dbReference type="GO" id="GO:0005886">
    <property type="term" value="C:plasma membrane"/>
    <property type="evidence" value="ECO:0007669"/>
    <property type="project" value="TreeGrafter"/>
</dbReference>